<sequence>MYKAMEKNTLPEQVGAMDEIEVVLRKFGDEQSTLLDRFERLSFEVQLNRAILGRSFSSPSGGRFGAPFVGSTGLAPASVPPPLETQVKRGRRGSGFQKALKKLLKPIFGRKGNGGARKKEVPVPVPDPRNPMSWKAFSRSQLGAMDEIEAVLRIFGDEQSTLLDGFERSSFEVQLNQVLGRSLTSSAGGFGFVAPSIGPAGSSPPPLVKQVKRGRRGSGFLKALKMLLKPILGTKGNHGGKKQAQIKMLEDF</sequence>
<reference evidence="1 2" key="1">
    <citation type="journal article" date="2016" name="G3 (Bethesda)">
        <title>First Draft Assembly and Annotation of the Genome of a California Endemic Oak Quercus lobata Nee (Fagaceae).</title>
        <authorList>
            <person name="Sork V.L."/>
            <person name="Fitz-Gibbon S.T."/>
            <person name="Puiu D."/>
            <person name="Crepeau M."/>
            <person name="Gugger P.F."/>
            <person name="Sherman R."/>
            <person name="Stevens K."/>
            <person name="Langley C.H."/>
            <person name="Pellegrini M."/>
            <person name="Salzberg S.L."/>
        </authorList>
    </citation>
    <scope>NUCLEOTIDE SEQUENCE [LARGE SCALE GENOMIC DNA]</scope>
    <source>
        <strain evidence="1 2">cv. SW786</strain>
    </source>
</reference>
<evidence type="ECO:0000313" key="1">
    <source>
        <dbReference type="EnsemblPlants" id="QL07p032111:mrna"/>
    </source>
</evidence>
<reference evidence="1" key="2">
    <citation type="submission" date="2021-01" db="UniProtKB">
        <authorList>
            <consortium name="EnsemblPlants"/>
        </authorList>
    </citation>
    <scope>IDENTIFICATION</scope>
</reference>
<accession>A0A7N2M5H0</accession>
<name>A0A7N2M5H0_QUELO</name>
<dbReference type="PANTHER" id="PTHR48196:SF1">
    <property type="entry name" value="DUF630 DOMAIN-CONTAINING PROTEIN"/>
    <property type="match status" value="1"/>
</dbReference>
<dbReference type="PANTHER" id="PTHR48196">
    <property type="entry name" value="DUF630 DOMAIN-CONTAINING PROTEIN"/>
    <property type="match status" value="1"/>
</dbReference>
<protein>
    <submittedName>
        <fullName evidence="1">Uncharacterized protein</fullName>
    </submittedName>
</protein>
<evidence type="ECO:0000313" key="2">
    <source>
        <dbReference type="Proteomes" id="UP000594261"/>
    </source>
</evidence>
<dbReference type="EnsemblPlants" id="QL07p032111:mrna">
    <property type="protein sequence ID" value="QL07p032111:mrna"/>
    <property type="gene ID" value="QL07p032111"/>
</dbReference>
<dbReference type="Proteomes" id="UP000594261">
    <property type="component" value="Chromosome 7"/>
</dbReference>
<dbReference type="Gramene" id="QL07p032111:mrna">
    <property type="protein sequence ID" value="QL07p032111:mrna"/>
    <property type="gene ID" value="QL07p032111"/>
</dbReference>
<dbReference type="InParanoid" id="A0A7N2M5H0"/>
<dbReference type="EMBL" id="LRBV02000007">
    <property type="status" value="NOT_ANNOTATED_CDS"/>
    <property type="molecule type" value="Genomic_DNA"/>
</dbReference>
<organism evidence="1 2">
    <name type="scientific">Quercus lobata</name>
    <name type="common">Valley oak</name>
    <dbReference type="NCBI Taxonomy" id="97700"/>
    <lineage>
        <taxon>Eukaryota</taxon>
        <taxon>Viridiplantae</taxon>
        <taxon>Streptophyta</taxon>
        <taxon>Embryophyta</taxon>
        <taxon>Tracheophyta</taxon>
        <taxon>Spermatophyta</taxon>
        <taxon>Magnoliopsida</taxon>
        <taxon>eudicotyledons</taxon>
        <taxon>Gunneridae</taxon>
        <taxon>Pentapetalae</taxon>
        <taxon>rosids</taxon>
        <taxon>fabids</taxon>
        <taxon>Fagales</taxon>
        <taxon>Fagaceae</taxon>
        <taxon>Quercus</taxon>
    </lineage>
</organism>
<keyword evidence="2" id="KW-1185">Reference proteome</keyword>
<dbReference type="AlphaFoldDB" id="A0A7N2M5H0"/>
<proteinExistence type="predicted"/>